<evidence type="ECO:0000256" key="4">
    <source>
        <dbReference type="PROSITE-ProRule" id="PRU00134"/>
    </source>
</evidence>
<feature type="domain" description="MYND-type" evidence="5">
    <location>
        <begin position="342"/>
        <end position="380"/>
    </location>
</feature>
<name>A0AAD7GRI2_MYCRO</name>
<evidence type="ECO:0000256" key="2">
    <source>
        <dbReference type="ARBA" id="ARBA00022771"/>
    </source>
</evidence>
<proteinExistence type="predicted"/>
<dbReference type="Proteomes" id="UP001221757">
    <property type="component" value="Unassembled WGS sequence"/>
</dbReference>
<dbReference type="InterPro" id="IPR002893">
    <property type="entry name" value="Znf_MYND"/>
</dbReference>
<evidence type="ECO:0000256" key="3">
    <source>
        <dbReference type="ARBA" id="ARBA00022833"/>
    </source>
</evidence>
<dbReference type="Pfam" id="PF01753">
    <property type="entry name" value="zf-MYND"/>
    <property type="match status" value="1"/>
</dbReference>
<accession>A0AAD7GRI2</accession>
<reference evidence="6" key="1">
    <citation type="submission" date="2023-03" db="EMBL/GenBank/DDBJ databases">
        <title>Massive genome expansion in bonnet fungi (Mycena s.s.) driven by repeated elements and novel gene families across ecological guilds.</title>
        <authorList>
            <consortium name="Lawrence Berkeley National Laboratory"/>
            <person name="Harder C.B."/>
            <person name="Miyauchi S."/>
            <person name="Viragh M."/>
            <person name="Kuo A."/>
            <person name="Thoen E."/>
            <person name="Andreopoulos B."/>
            <person name="Lu D."/>
            <person name="Skrede I."/>
            <person name="Drula E."/>
            <person name="Henrissat B."/>
            <person name="Morin E."/>
            <person name="Kohler A."/>
            <person name="Barry K."/>
            <person name="LaButti K."/>
            <person name="Morin E."/>
            <person name="Salamov A."/>
            <person name="Lipzen A."/>
            <person name="Mereny Z."/>
            <person name="Hegedus B."/>
            <person name="Baldrian P."/>
            <person name="Stursova M."/>
            <person name="Weitz H."/>
            <person name="Taylor A."/>
            <person name="Grigoriev I.V."/>
            <person name="Nagy L.G."/>
            <person name="Martin F."/>
            <person name="Kauserud H."/>
        </authorList>
    </citation>
    <scope>NUCLEOTIDE SEQUENCE</scope>
    <source>
        <strain evidence="6">CBHHK067</strain>
    </source>
</reference>
<organism evidence="6 7">
    <name type="scientific">Mycena rosella</name>
    <name type="common">Pink bonnet</name>
    <name type="synonym">Agaricus rosellus</name>
    <dbReference type="NCBI Taxonomy" id="1033263"/>
    <lineage>
        <taxon>Eukaryota</taxon>
        <taxon>Fungi</taxon>
        <taxon>Dikarya</taxon>
        <taxon>Basidiomycota</taxon>
        <taxon>Agaricomycotina</taxon>
        <taxon>Agaricomycetes</taxon>
        <taxon>Agaricomycetidae</taxon>
        <taxon>Agaricales</taxon>
        <taxon>Marasmiineae</taxon>
        <taxon>Mycenaceae</taxon>
        <taxon>Mycena</taxon>
    </lineage>
</organism>
<evidence type="ECO:0000256" key="1">
    <source>
        <dbReference type="ARBA" id="ARBA00022723"/>
    </source>
</evidence>
<keyword evidence="1" id="KW-0479">Metal-binding</keyword>
<protein>
    <recommendedName>
        <fullName evidence="5">MYND-type domain-containing protein</fullName>
    </recommendedName>
</protein>
<keyword evidence="7" id="KW-1185">Reference proteome</keyword>
<dbReference type="GO" id="GO:0008270">
    <property type="term" value="F:zinc ion binding"/>
    <property type="evidence" value="ECO:0007669"/>
    <property type="project" value="UniProtKB-KW"/>
</dbReference>
<keyword evidence="3" id="KW-0862">Zinc</keyword>
<evidence type="ECO:0000313" key="6">
    <source>
        <dbReference type="EMBL" id="KAJ7703665.1"/>
    </source>
</evidence>
<keyword evidence="2 4" id="KW-0863">Zinc-finger</keyword>
<dbReference type="PROSITE" id="PS50865">
    <property type="entry name" value="ZF_MYND_2"/>
    <property type="match status" value="1"/>
</dbReference>
<dbReference type="SUPFAM" id="SSF144232">
    <property type="entry name" value="HIT/MYND zinc finger-like"/>
    <property type="match status" value="1"/>
</dbReference>
<sequence length="525" mass="58832">MHPSLHLGNLTNLPSHLRSAARTACLDTDRSIDELSRLHNYLSAASAGQKQARCDDHLLLLPVPYTVLDQVNICRESILRGGTTFEGPYALRAGVALNLLLVIAQATRIPADAVPDLWERIWQWIRYRCDYLDVPRDSKEVVVGFALATLHVALIHKLVFAARAADGPENIVDTSDLRFVLVRAWECLVQDPRPQRPSTDCLFKVMALLMGTSDPHHLDEMIRGAGGDSSHAAKLVIAQLAVFASDIYSDPWGQHHFLAFLIAIFRHHIGRDCPNVEKMLGEILRYVQYYSVLGRIDTALTECSDGELLHDLGSSAMWSEFLRLVEDKVAVKREFETQYNSIKFCDDMEFRRCSHCQSAYYCSTGCQTADWVAGDNRHLCKSLRFESRVQDISMRGKAFLRYLVHDTYLKNKALALELRKDFMMTSPGPFYTMFEFTGGDVGVEVLPPEHLRSLLGPDMADGYLAHMAKSGGRMQLDVVMGAQGGIMYPSIFPMRSDSSKLHQGLLEIAGRAQARELSLAEQEEG</sequence>
<comment type="caution">
    <text evidence="6">The sequence shown here is derived from an EMBL/GenBank/DDBJ whole genome shotgun (WGS) entry which is preliminary data.</text>
</comment>
<dbReference type="Gene3D" id="6.10.140.2220">
    <property type="match status" value="1"/>
</dbReference>
<evidence type="ECO:0000313" key="7">
    <source>
        <dbReference type="Proteomes" id="UP001221757"/>
    </source>
</evidence>
<dbReference type="EMBL" id="JARKIE010000012">
    <property type="protein sequence ID" value="KAJ7703665.1"/>
    <property type="molecule type" value="Genomic_DNA"/>
</dbReference>
<dbReference type="AlphaFoldDB" id="A0AAD7GRI2"/>
<evidence type="ECO:0000259" key="5">
    <source>
        <dbReference type="PROSITE" id="PS50865"/>
    </source>
</evidence>
<gene>
    <name evidence="6" type="ORF">B0H17DRAFT_1127279</name>
</gene>